<dbReference type="Gene3D" id="3.40.50.1820">
    <property type="entry name" value="alpha/beta hydrolase"/>
    <property type="match status" value="1"/>
</dbReference>
<dbReference type="InterPro" id="IPR050300">
    <property type="entry name" value="GDXG_lipolytic_enzyme"/>
</dbReference>
<dbReference type="PROSITE" id="PS00122">
    <property type="entry name" value="CARBOXYLESTERASE_B_1"/>
    <property type="match status" value="1"/>
</dbReference>
<proteinExistence type="predicted"/>
<organism evidence="4 5">
    <name type="scientific">Rubellimicrobium roseum</name>
    <dbReference type="NCBI Taxonomy" id="687525"/>
    <lineage>
        <taxon>Bacteria</taxon>
        <taxon>Pseudomonadati</taxon>
        <taxon>Pseudomonadota</taxon>
        <taxon>Alphaproteobacteria</taxon>
        <taxon>Rhodobacterales</taxon>
        <taxon>Roseobacteraceae</taxon>
        <taxon>Rubellimicrobium</taxon>
    </lineage>
</organism>
<evidence type="ECO:0000313" key="5">
    <source>
        <dbReference type="Proteomes" id="UP000305709"/>
    </source>
</evidence>
<name>A0A5C4NL70_9RHOB</name>
<dbReference type="Proteomes" id="UP000305709">
    <property type="component" value="Unassembled WGS sequence"/>
</dbReference>
<dbReference type="InterPro" id="IPR049492">
    <property type="entry name" value="BD-FAE-like_dom"/>
</dbReference>
<feature type="region of interest" description="Disordered" evidence="2">
    <location>
        <begin position="47"/>
        <end position="68"/>
    </location>
</feature>
<sequence length="507" mass="54119">MGGSAPRACGVCRSQALAAFLADDRPRAVVRALGSPRDFWGRVKGRSVSAASGGTGRTVSGAAPGVPVRAQGARPRRAAAGMAPADPVPVLKEHVTRRAVLIGPEGPGTGGAGRSLCSGTRRKEQALRRGLTDPHTTERSSPASRNTPAGSNEPDAGSYRTRQADRFQAGWRYLPGFPPDRGEPMTLSRRAVLASGAGLLAAPALAQDGCQYGLPPGHVKGPPVWRDLDQVELDAAYRQEVYHPLLDETNARIAALSFELRLRRGYPERATYGEHPDEGMDIYRAAAGRAPVFVFVHGGTWRYGNAGESGFEAEMFMDRGAHFVALDFSDVREANNDLGVLADQVRRGIAWVVRNAGSFGGDPGRVYIGGHSSGGHLAAVALTTDWTAFGLPPDAVKGGLLMSGMYDLEPVRLSYRSNYIAFTDAMEEAMSPQRHLDRITAPVVVSYGTLETPEFQRQAEEFAAALEAAGKPVTLAVGRDYFHQDMWETLGNPYGVNGRAALGLMGL</sequence>
<feature type="region of interest" description="Disordered" evidence="2">
    <location>
        <begin position="101"/>
        <end position="160"/>
    </location>
</feature>
<accession>A0A5C4NL70</accession>
<dbReference type="InterPro" id="IPR019826">
    <property type="entry name" value="Carboxylesterase_B_AS"/>
</dbReference>
<reference evidence="4 5" key="1">
    <citation type="submission" date="2019-06" db="EMBL/GenBank/DDBJ databases">
        <authorList>
            <person name="Jiang L."/>
        </authorList>
    </citation>
    <scope>NUCLEOTIDE SEQUENCE [LARGE SCALE GENOMIC DNA]</scope>
    <source>
        <strain evidence="4 5">YIM 48858</strain>
    </source>
</reference>
<keyword evidence="1 4" id="KW-0378">Hydrolase</keyword>
<evidence type="ECO:0000259" key="3">
    <source>
        <dbReference type="Pfam" id="PF20434"/>
    </source>
</evidence>
<dbReference type="Pfam" id="PF20434">
    <property type="entry name" value="BD-FAE"/>
    <property type="match status" value="1"/>
</dbReference>
<comment type="caution">
    <text evidence="4">The sequence shown here is derived from an EMBL/GenBank/DDBJ whole genome shotgun (WGS) entry which is preliminary data.</text>
</comment>
<dbReference type="PANTHER" id="PTHR48081:SF33">
    <property type="entry name" value="KYNURENINE FORMAMIDASE"/>
    <property type="match status" value="1"/>
</dbReference>
<feature type="compositionally biased region" description="Basic and acidic residues" evidence="2">
    <location>
        <begin position="121"/>
        <end position="138"/>
    </location>
</feature>
<feature type="compositionally biased region" description="Polar residues" evidence="2">
    <location>
        <begin position="139"/>
        <end position="150"/>
    </location>
</feature>
<dbReference type="AlphaFoldDB" id="A0A5C4NL70"/>
<keyword evidence="5" id="KW-1185">Reference proteome</keyword>
<dbReference type="EMBL" id="VDFV01000002">
    <property type="protein sequence ID" value="TNC74138.1"/>
    <property type="molecule type" value="Genomic_DNA"/>
</dbReference>
<dbReference type="SUPFAM" id="SSF53474">
    <property type="entry name" value="alpha/beta-Hydrolases"/>
    <property type="match status" value="1"/>
</dbReference>
<dbReference type="GO" id="GO:0016787">
    <property type="term" value="F:hydrolase activity"/>
    <property type="evidence" value="ECO:0007669"/>
    <property type="project" value="UniProtKB-KW"/>
</dbReference>
<dbReference type="PANTHER" id="PTHR48081">
    <property type="entry name" value="AB HYDROLASE SUPERFAMILY PROTEIN C4A8.06C"/>
    <property type="match status" value="1"/>
</dbReference>
<dbReference type="InterPro" id="IPR029058">
    <property type="entry name" value="AB_hydrolase_fold"/>
</dbReference>
<feature type="domain" description="BD-FAE-like" evidence="3">
    <location>
        <begin position="280"/>
        <end position="384"/>
    </location>
</feature>
<evidence type="ECO:0000313" key="4">
    <source>
        <dbReference type="EMBL" id="TNC74138.1"/>
    </source>
</evidence>
<evidence type="ECO:0000256" key="1">
    <source>
        <dbReference type="ARBA" id="ARBA00022801"/>
    </source>
</evidence>
<protein>
    <submittedName>
        <fullName evidence="4">Alpha/beta hydrolase</fullName>
    </submittedName>
</protein>
<dbReference type="OrthoDB" id="9771666at2"/>
<evidence type="ECO:0000256" key="2">
    <source>
        <dbReference type="SAM" id="MobiDB-lite"/>
    </source>
</evidence>
<gene>
    <name evidence="4" type="ORF">FHG71_02790</name>
</gene>